<protein>
    <submittedName>
        <fullName evidence="1">Uncharacterized protein</fullName>
    </submittedName>
</protein>
<name>W7EBL4_BIPV3</name>
<accession>W7EBL4</accession>
<proteinExistence type="predicted"/>
<organism evidence="1 2">
    <name type="scientific">Bipolaris victoriae (strain FI3)</name>
    <name type="common">Victoria blight of oats agent</name>
    <name type="synonym">Cochliobolus victoriae</name>
    <dbReference type="NCBI Taxonomy" id="930091"/>
    <lineage>
        <taxon>Eukaryota</taxon>
        <taxon>Fungi</taxon>
        <taxon>Dikarya</taxon>
        <taxon>Ascomycota</taxon>
        <taxon>Pezizomycotina</taxon>
        <taxon>Dothideomycetes</taxon>
        <taxon>Pleosporomycetidae</taxon>
        <taxon>Pleosporales</taxon>
        <taxon>Pleosporineae</taxon>
        <taxon>Pleosporaceae</taxon>
        <taxon>Bipolaris</taxon>
    </lineage>
</organism>
<dbReference type="RefSeq" id="XP_014552928.1">
    <property type="nucleotide sequence ID" value="XM_014697442.1"/>
</dbReference>
<evidence type="ECO:0000313" key="1">
    <source>
        <dbReference type="EMBL" id="EUN23350.1"/>
    </source>
</evidence>
<dbReference type="HOGENOM" id="CLU_2782677_0_0_1"/>
<sequence length="69" mass="8016">ELCKSNLRAKYFPDIHAIMSRPIPTPIMSQHISITSARPALHQILIIRDPHSNRKDPWQPENSHTRIHC</sequence>
<dbReference type="EMBL" id="KI968789">
    <property type="protein sequence ID" value="EUN23350.1"/>
    <property type="molecule type" value="Genomic_DNA"/>
</dbReference>
<keyword evidence="2" id="KW-1185">Reference proteome</keyword>
<dbReference type="GeneID" id="26249518"/>
<feature type="non-terminal residue" evidence="1">
    <location>
        <position position="1"/>
    </location>
</feature>
<reference evidence="1 2" key="1">
    <citation type="journal article" date="2013" name="PLoS Genet.">
        <title>Comparative genome structure, secondary metabolite, and effector coding capacity across Cochliobolus pathogens.</title>
        <authorList>
            <person name="Condon B.J."/>
            <person name="Leng Y."/>
            <person name="Wu D."/>
            <person name="Bushley K.E."/>
            <person name="Ohm R.A."/>
            <person name="Otillar R."/>
            <person name="Martin J."/>
            <person name="Schackwitz W."/>
            <person name="Grimwood J."/>
            <person name="MohdZainudin N."/>
            <person name="Xue C."/>
            <person name="Wang R."/>
            <person name="Manning V.A."/>
            <person name="Dhillon B."/>
            <person name="Tu Z.J."/>
            <person name="Steffenson B.J."/>
            <person name="Salamov A."/>
            <person name="Sun H."/>
            <person name="Lowry S."/>
            <person name="LaButti K."/>
            <person name="Han J."/>
            <person name="Copeland A."/>
            <person name="Lindquist E."/>
            <person name="Barry K."/>
            <person name="Schmutz J."/>
            <person name="Baker S.E."/>
            <person name="Ciuffetti L.M."/>
            <person name="Grigoriev I.V."/>
            <person name="Zhong S."/>
            <person name="Turgeon B.G."/>
        </authorList>
    </citation>
    <scope>NUCLEOTIDE SEQUENCE [LARGE SCALE GENOMIC DNA]</scope>
    <source>
        <strain evidence="1 2">FI3</strain>
    </source>
</reference>
<dbReference type="Proteomes" id="UP000054337">
    <property type="component" value="Unassembled WGS sequence"/>
</dbReference>
<evidence type="ECO:0000313" key="2">
    <source>
        <dbReference type="Proteomes" id="UP000054337"/>
    </source>
</evidence>
<gene>
    <name evidence="1" type="ORF">COCVIDRAFT_109063</name>
</gene>
<dbReference type="AlphaFoldDB" id="W7EBL4"/>